<organism evidence="2 3">
    <name type="scientific">Marinobacter adhaerens</name>
    <dbReference type="NCBI Taxonomy" id="1033846"/>
    <lineage>
        <taxon>Bacteria</taxon>
        <taxon>Pseudomonadati</taxon>
        <taxon>Pseudomonadota</taxon>
        <taxon>Gammaproteobacteria</taxon>
        <taxon>Pseudomonadales</taxon>
        <taxon>Marinobacteraceae</taxon>
        <taxon>Marinobacter</taxon>
    </lineage>
</organism>
<feature type="chain" id="PRO_5030063974" evidence="1">
    <location>
        <begin position="27"/>
        <end position="420"/>
    </location>
</feature>
<reference evidence="2 3" key="1">
    <citation type="journal article" date="2018" name="Nat. Biotechnol.">
        <title>A standardized bacterial taxonomy based on genome phylogeny substantially revises the tree of life.</title>
        <authorList>
            <person name="Parks D.H."/>
            <person name="Chuvochina M."/>
            <person name="Waite D.W."/>
            <person name="Rinke C."/>
            <person name="Skarshewski A."/>
            <person name="Chaumeil P.A."/>
            <person name="Hugenholtz P."/>
        </authorList>
    </citation>
    <scope>NUCLEOTIDE SEQUENCE [LARGE SCALE GENOMIC DNA]</scope>
    <source>
        <strain evidence="2">UBA9380</strain>
    </source>
</reference>
<dbReference type="EMBL" id="DNNA01000311">
    <property type="protein sequence ID" value="HBC36627.1"/>
    <property type="molecule type" value="Genomic_DNA"/>
</dbReference>
<evidence type="ECO:0000313" key="3">
    <source>
        <dbReference type="Proteomes" id="UP000263489"/>
    </source>
</evidence>
<dbReference type="AlphaFoldDB" id="A0A349GGJ3"/>
<dbReference type="Proteomes" id="UP000263489">
    <property type="component" value="Unassembled WGS sequence"/>
</dbReference>
<gene>
    <name evidence="2" type="ORF">DC045_20430</name>
</gene>
<keyword evidence="1" id="KW-0732">Signal</keyword>
<accession>A0A349GGJ3</accession>
<protein>
    <submittedName>
        <fullName evidence="2">Uncharacterized protein</fullName>
    </submittedName>
</protein>
<comment type="caution">
    <text evidence="2">The sequence shown here is derived from an EMBL/GenBank/DDBJ whole genome shotgun (WGS) entry which is preliminary data.</text>
</comment>
<evidence type="ECO:0000313" key="2">
    <source>
        <dbReference type="EMBL" id="HBC36627.1"/>
    </source>
</evidence>
<evidence type="ECO:0000256" key="1">
    <source>
        <dbReference type="SAM" id="SignalP"/>
    </source>
</evidence>
<name>A0A349GGJ3_9GAMM</name>
<dbReference type="Gene3D" id="3.40.190.10">
    <property type="entry name" value="Periplasmic binding protein-like II"/>
    <property type="match status" value="2"/>
</dbReference>
<feature type="signal peptide" evidence="1">
    <location>
        <begin position="1"/>
        <end position="26"/>
    </location>
</feature>
<dbReference type="SUPFAM" id="SSF53850">
    <property type="entry name" value="Periplasmic binding protein-like II"/>
    <property type="match status" value="1"/>
</dbReference>
<sequence>MDAAPTMNLRLALGLTTVLASPLCQAQPPILNLYTFESPPYQMVGSDTGGESQISGETADTVICAANRAGWSTRIRITPQNRAIHSLERNMIDGYFAIDPSAELDTIATRSDPVALEKWYFFTRDDKAFTKDLRIGVVAGSNEEAWLSAKGYGIFLSVSSPSQLLALLKRGRIDTALMDERVMDRLRQAKELAGTQLRAHFVRYAPLYLYLGETFTSDNPEFLGIFNRTLNSCMAGQLALSQEEDRRISELSSRLFKEMNSILDVRQIIDEGPRQESFTDVMTIDSQWTALSPLAVPDLAADILALPGSKALQAWQHSHQGLVTEVMLVNDMGTLAAMSQLTSDYWQGDEPKFQKVIENQATQPGGDPPIYLSPIRYDKSAARFQVTASRPVLNDHGEPALGVIVIGLSIEEALSDSEQY</sequence>
<proteinExistence type="predicted"/>